<protein>
    <submittedName>
        <fullName evidence="1">Uncharacterized protein</fullName>
    </submittedName>
</protein>
<name>A0AAV4W4V6_9ARAC</name>
<keyword evidence="2" id="KW-1185">Reference proteome</keyword>
<dbReference type="Proteomes" id="UP001054837">
    <property type="component" value="Unassembled WGS sequence"/>
</dbReference>
<comment type="caution">
    <text evidence="1">The sequence shown here is derived from an EMBL/GenBank/DDBJ whole genome shotgun (WGS) entry which is preliminary data.</text>
</comment>
<proteinExistence type="predicted"/>
<dbReference type="EMBL" id="BPLQ01014061">
    <property type="protein sequence ID" value="GIY76909.1"/>
    <property type="molecule type" value="Genomic_DNA"/>
</dbReference>
<evidence type="ECO:0000313" key="2">
    <source>
        <dbReference type="Proteomes" id="UP001054837"/>
    </source>
</evidence>
<evidence type="ECO:0000313" key="1">
    <source>
        <dbReference type="EMBL" id="GIY76909.1"/>
    </source>
</evidence>
<gene>
    <name evidence="1" type="ORF">CDAR_104801</name>
</gene>
<reference evidence="1 2" key="1">
    <citation type="submission" date="2021-06" db="EMBL/GenBank/DDBJ databases">
        <title>Caerostris darwini draft genome.</title>
        <authorList>
            <person name="Kono N."/>
            <person name="Arakawa K."/>
        </authorList>
    </citation>
    <scope>NUCLEOTIDE SEQUENCE [LARGE SCALE GENOMIC DNA]</scope>
</reference>
<accession>A0AAV4W4V6</accession>
<sequence>MSFSPVPIGECYHDLSDSNLMFSSCFSRLSSCQLSWLQVILPRLWQFGRPPFLFPTPSLLFLSTLWLGMLLWKKGSGGCCDFYEIPDETEDGTGRKGVRGLLDLSDHVAFLFCFDLFCGNCSNESCTRKKIALLNEFFKFPFPKT</sequence>
<organism evidence="1 2">
    <name type="scientific">Caerostris darwini</name>
    <dbReference type="NCBI Taxonomy" id="1538125"/>
    <lineage>
        <taxon>Eukaryota</taxon>
        <taxon>Metazoa</taxon>
        <taxon>Ecdysozoa</taxon>
        <taxon>Arthropoda</taxon>
        <taxon>Chelicerata</taxon>
        <taxon>Arachnida</taxon>
        <taxon>Araneae</taxon>
        <taxon>Araneomorphae</taxon>
        <taxon>Entelegynae</taxon>
        <taxon>Araneoidea</taxon>
        <taxon>Araneidae</taxon>
        <taxon>Caerostris</taxon>
    </lineage>
</organism>
<dbReference type="AlphaFoldDB" id="A0AAV4W4V6"/>